<dbReference type="InterPro" id="IPR036196">
    <property type="entry name" value="Ptyr_pPase_sf"/>
</dbReference>
<keyword evidence="7" id="KW-1185">Reference proteome</keyword>
<evidence type="ECO:0000256" key="1">
    <source>
        <dbReference type="ARBA" id="ARBA00011063"/>
    </source>
</evidence>
<proteinExistence type="inferred from homology"/>
<dbReference type="SMART" id="SM00226">
    <property type="entry name" value="LMWPc"/>
    <property type="match status" value="1"/>
</dbReference>
<dbReference type="GO" id="GO:0004725">
    <property type="term" value="F:protein tyrosine phosphatase activity"/>
    <property type="evidence" value="ECO:0007669"/>
    <property type="project" value="UniProtKB-EC"/>
</dbReference>
<dbReference type="InterPro" id="IPR017867">
    <property type="entry name" value="Tyr_phospatase_low_mol_wt"/>
</dbReference>
<evidence type="ECO:0000313" key="7">
    <source>
        <dbReference type="Proteomes" id="UP001562159"/>
    </source>
</evidence>
<accession>A0ABV4ALD6</accession>
<dbReference type="EMBL" id="JBGBPY010000001">
    <property type="protein sequence ID" value="MEY2180945.1"/>
    <property type="molecule type" value="Genomic_DNA"/>
</dbReference>
<evidence type="ECO:0000256" key="3">
    <source>
        <dbReference type="ARBA" id="ARBA00022801"/>
    </source>
</evidence>
<evidence type="ECO:0000259" key="5">
    <source>
        <dbReference type="SMART" id="SM00226"/>
    </source>
</evidence>
<dbReference type="PANTHER" id="PTHR11717">
    <property type="entry name" value="LOW MOLECULAR WEIGHT PROTEIN TYROSINE PHOSPHATASE"/>
    <property type="match status" value="1"/>
</dbReference>
<feature type="domain" description="Phosphotyrosine protein phosphatase I" evidence="5">
    <location>
        <begin position="4"/>
        <end position="152"/>
    </location>
</feature>
<keyword evidence="4" id="KW-0904">Protein phosphatase</keyword>
<evidence type="ECO:0000256" key="4">
    <source>
        <dbReference type="ARBA" id="ARBA00022912"/>
    </source>
</evidence>
<reference evidence="6 7" key="1">
    <citation type="submission" date="2024-07" db="EMBL/GenBank/DDBJ databases">
        <title>Molecular mechanisms and environmental adaptations of flagellar loss and biofilm growth of Rhodanobacter under environmental stress.</title>
        <authorList>
            <person name="Chen M."/>
        </authorList>
    </citation>
    <scope>NUCLEOTIDE SEQUENCE [LARGE SCALE GENOMIC DNA]</scope>
    <source>
        <strain evidence="6 7">RS22</strain>
    </source>
</reference>
<dbReference type="InterPro" id="IPR023485">
    <property type="entry name" value="Ptyr_pPase"/>
</dbReference>
<evidence type="ECO:0000313" key="6">
    <source>
        <dbReference type="EMBL" id="MEY2180945.1"/>
    </source>
</evidence>
<dbReference type="InterPro" id="IPR050438">
    <property type="entry name" value="LMW_PTPase"/>
</dbReference>
<sequence>MSVRRVLFVCLGNICRSPLVEAVARKRLAEAGLDVVVASCGTGGWHAGEGADSRMIAAAHAAGHDLSQHRARQLHERDFEDYDLLLAMDRDNLRELHKLAATPEQTERTALFLEWVGATPPLEFPDPWHGDAAGFAAAVKLAERGVAGLVERLRDVNS</sequence>
<dbReference type="EC" id="3.1.3.48" evidence="2"/>
<dbReference type="SUPFAM" id="SSF52788">
    <property type="entry name" value="Phosphotyrosine protein phosphatases I"/>
    <property type="match status" value="1"/>
</dbReference>
<dbReference type="PANTHER" id="PTHR11717:SF7">
    <property type="entry name" value="LOW MOLECULAR WEIGHT PHOSPHOTYROSINE PROTEIN PHOSPHATASE"/>
    <property type="match status" value="1"/>
</dbReference>
<name>A0ABV4ALD6_9GAMM</name>
<dbReference type="Proteomes" id="UP001562159">
    <property type="component" value="Unassembled WGS sequence"/>
</dbReference>
<dbReference type="Gene3D" id="3.40.50.2300">
    <property type="match status" value="1"/>
</dbReference>
<dbReference type="PRINTS" id="PR00719">
    <property type="entry name" value="LMWPTPASE"/>
</dbReference>
<dbReference type="CDD" id="cd16343">
    <property type="entry name" value="LMWPTP"/>
    <property type="match status" value="1"/>
</dbReference>
<comment type="caution">
    <text evidence="6">The sequence shown here is derived from an EMBL/GenBank/DDBJ whole genome shotgun (WGS) entry which is preliminary data.</text>
</comment>
<organism evidence="6 7">
    <name type="scientific">Rhodanobacter humi</name>
    <dbReference type="NCBI Taxonomy" id="1888173"/>
    <lineage>
        <taxon>Bacteria</taxon>
        <taxon>Pseudomonadati</taxon>
        <taxon>Pseudomonadota</taxon>
        <taxon>Gammaproteobacteria</taxon>
        <taxon>Lysobacterales</taxon>
        <taxon>Rhodanobacteraceae</taxon>
        <taxon>Rhodanobacter</taxon>
    </lineage>
</organism>
<gene>
    <name evidence="6" type="ORF">AB7878_00805</name>
</gene>
<protein>
    <recommendedName>
        <fullName evidence="2">protein-tyrosine-phosphatase</fullName>
        <ecNumber evidence="2">3.1.3.48</ecNumber>
    </recommendedName>
</protein>
<comment type="similarity">
    <text evidence="1">Belongs to the low molecular weight phosphotyrosine protein phosphatase family.</text>
</comment>
<evidence type="ECO:0000256" key="2">
    <source>
        <dbReference type="ARBA" id="ARBA00013064"/>
    </source>
</evidence>
<dbReference type="Pfam" id="PF01451">
    <property type="entry name" value="LMWPc"/>
    <property type="match status" value="1"/>
</dbReference>
<keyword evidence="3 6" id="KW-0378">Hydrolase</keyword>